<proteinExistence type="predicted"/>
<comment type="caution">
    <text evidence="1">The sequence shown here is derived from an EMBL/GenBank/DDBJ whole genome shotgun (WGS) entry which is preliminary data.</text>
</comment>
<reference evidence="1 2" key="2">
    <citation type="journal article" date="2022" name="Mol. Ecol. Resour.">
        <title>The genomes of chicory, endive, great burdock and yacon provide insights into Asteraceae paleo-polyploidization history and plant inulin production.</title>
        <authorList>
            <person name="Fan W."/>
            <person name="Wang S."/>
            <person name="Wang H."/>
            <person name="Wang A."/>
            <person name="Jiang F."/>
            <person name="Liu H."/>
            <person name="Zhao H."/>
            <person name="Xu D."/>
            <person name="Zhang Y."/>
        </authorList>
    </citation>
    <scope>NUCLEOTIDE SEQUENCE [LARGE SCALE GENOMIC DNA]</scope>
    <source>
        <strain evidence="2">cv. Punajuju</strain>
        <tissue evidence="1">Leaves</tissue>
    </source>
</reference>
<accession>A0ACB9CQY7</accession>
<evidence type="ECO:0000313" key="1">
    <source>
        <dbReference type="EMBL" id="KAI3736588.1"/>
    </source>
</evidence>
<name>A0ACB9CQY7_CICIN</name>
<gene>
    <name evidence="1" type="ORF">L2E82_26466</name>
</gene>
<dbReference type="EMBL" id="CM042013">
    <property type="protein sequence ID" value="KAI3736588.1"/>
    <property type="molecule type" value="Genomic_DNA"/>
</dbReference>
<dbReference type="Proteomes" id="UP001055811">
    <property type="component" value="Linkage Group LG05"/>
</dbReference>
<sequence>MSAASMVENVKQIDLKSGVVRHRSLEGARFGDWDKALGRHADPSSPRSPSPMWIIRHVGVWKEGIGGLDV</sequence>
<organism evidence="1 2">
    <name type="scientific">Cichorium intybus</name>
    <name type="common">Chicory</name>
    <dbReference type="NCBI Taxonomy" id="13427"/>
    <lineage>
        <taxon>Eukaryota</taxon>
        <taxon>Viridiplantae</taxon>
        <taxon>Streptophyta</taxon>
        <taxon>Embryophyta</taxon>
        <taxon>Tracheophyta</taxon>
        <taxon>Spermatophyta</taxon>
        <taxon>Magnoliopsida</taxon>
        <taxon>eudicotyledons</taxon>
        <taxon>Gunneridae</taxon>
        <taxon>Pentapetalae</taxon>
        <taxon>asterids</taxon>
        <taxon>campanulids</taxon>
        <taxon>Asterales</taxon>
        <taxon>Asteraceae</taxon>
        <taxon>Cichorioideae</taxon>
        <taxon>Cichorieae</taxon>
        <taxon>Cichoriinae</taxon>
        <taxon>Cichorium</taxon>
    </lineage>
</organism>
<reference evidence="2" key="1">
    <citation type="journal article" date="2022" name="Mol. Ecol. Resour.">
        <title>The genomes of chicory, endive, great burdock and yacon provide insights into Asteraceae palaeo-polyploidization history and plant inulin production.</title>
        <authorList>
            <person name="Fan W."/>
            <person name="Wang S."/>
            <person name="Wang H."/>
            <person name="Wang A."/>
            <person name="Jiang F."/>
            <person name="Liu H."/>
            <person name="Zhao H."/>
            <person name="Xu D."/>
            <person name="Zhang Y."/>
        </authorList>
    </citation>
    <scope>NUCLEOTIDE SEQUENCE [LARGE SCALE GENOMIC DNA]</scope>
    <source>
        <strain evidence="2">cv. Punajuju</strain>
    </source>
</reference>
<keyword evidence="2" id="KW-1185">Reference proteome</keyword>
<protein>
    <submittedName>
        <fullName evidence="1">Uncharacterized protein</fullName>
    </submittedName>
</protein>
<evidence type="ECO:0000313" key="2">
    <source>
        <dbReference type="Proteomes" id="UP001055811"/>
    </source>
</evidence>